<evidence type="ECO:0000313" key="3">
    <source>
        <dbReference type="Proteomes" id="UP001424741"/>
    </source>
</evidence>
<accession>A0ABP9UWE7</accession>
<protein>
    <recommendedName>
        <fullName evidence="4">Exosortase system-associated protein, TIGR04073 family</fullName>
    </recommendedName>
</protein>
<proteinExistence type="predicted"/>
<sequence>MRKILISSAALILTATTSFADIQAPPGAAYTSTRKLGRAISNILYGIVEIPEQIVRKNEQYGRKAGWSYGLVDGTQRAFSRVGYGFYELVTFRCPTFHGTFKQPYMKCGQDNRIEMNVHDGLSEFPPELGFETYYTGHSRSQKY</sequence>
<name>A0ABP9UWE7_9BACT</name>
<dbReference type="NCBIfam" id="TIGR04073">
    <property type="entry name" value="exo_TIGR04073"/>
    <property type="match status" value="1"/>
</dbReference>
<evidence type="ECO:0000256" key="1">
    <source>
        <dbReference type="SAM" id="SignalP"/>
    </source>
</evidence>
<feature type="signal peptide" evidence="1">
    <location>
        <begin position="1"/>
        <end position="20"/>
    </location>
</feature>
<dbReference type="Proteomes" id="UP001424741">
    <property type="component" value="Unassembled WGS sequence"/>
</dbReference>
<dbReference type="RefSeq" id="WP_346187054.1">
    <property type="nucleotide sequence ID" value="NZ_BAABRL010000001.1"/>
</dbReference>
<reference evidence="2 3" key="1">
    <citation type="submission" date="2024-02" db="EMBL/GenBank/DDBJ databases">
        <title>Rubritalea halochordaticola NBRC 107102.</title>
        <authorList>
            <person name="Ichikawa N."/>
            <person name="Katano-Makiyama Y."/>
            <person name="Hidaka K."/>
        </authorList>
    </citation>
    <scope>NUCLEOTIDE SEQUENCE [LARGE SCALE GENOMIC DNA]</scope>
    <source>
        <strain evidence="2 3">NBRC 107102</strain>
    </source>
</reference>
<dbReference type="EMBL" id="BAABRL010000001">
    <property type="protein sequence ID" value="GAA5494004.1"/>
    <property type="molecule type" value="Genomic_DNA"/>
</dbReference>
<evidence type="ECO:0000313" key="2">
    <source>
        <dbReference type="EMBL" id="GAA5494004.1"/>
    </source>
</evidence>
<evidence type="ECO:0008006" key="4">
    <source>
        <dbReference type="Google" id="ProtNLM"/>
    </source>
</evidence>
<feature type="chain" id="PRO_5045240949" description="Exosortase system-associated protein, TIGR04073 family" evidence="1">
    <location>
        <begin position="21"/>
        <end position="144"/>
    </location>
</feature>
<comment type="caution">
    <text evidence="2">The sequence shown here is derived from an EMBL/GenBank/DDBJ whole genome shotgun (WGS) entry which is preliminary data.</text>
</comment>
<organism evidence="2 3">
    <name type="scientific">Rubritalea halochordaticola</name>
    <dbReference type="NCBI Taxonomy" id="714537"/>
    <lineage>
        <taxon>Bacteria</taxon>
        <taxon>Pseudomonadati</taxon>
        <taxon>Verrucomicrobiota</taxon>
        <taxon>Verrucomicrobiia</taxon>
        <taxon>Verrucomicrobiales</taxon>
        <taxon>Rubritaleaceae</taxon>
        <taxon>Rubritalea</taxon>
    </lineage>
</organism>
<keyword evidence="3" id="KW-1185">Reference proteome</keyword>
<dbReference type="InterPro" id="IPR023824">
    <property type="entry name" value="CHP04073_exosortase-affil"/>
</dbReference>
<gene>
    <name evidence="2" type="ORF">Rhal01_00158</name>
</gene>
<keyword evidence="1" id="KW-0732">Signal</keyword>